<dbReference type="AlphaFoldDB" id="A0AAV8DYV7"/>
<dbReference type="GO" id="GO:0003723">
    <property type="term" value="F:RNA binding"/>
    <property type="evidence" value="ECO:0007669"/>
    <property type="project" value="InterPro"/>
</dbReference>
<dbReference type="InterPro" id="IPR002885">
    <property type="entry name" value="PPR_rpt"/>
</dbReference>
<dbReference type="PANTHER" id="PTHR24015">
    <property type="entry name" value="OS07G0578800 PROTEIN-RELATED"/>
    <property type="match status" value="1"/>
</dbReference>
<evidence type="ECO:0000313" key="4">
    <source>
        <dbReference type="EMBL" id="KAJ4773947.1"/>
    </source>
</evidence>
<keyword evidence="5" id="KW-1185">Reference proteome</keyword>
<accession>A0AAV8DYV7</accession>
<organism evidence="4 5">
    <name type="scientific">Rhynchospora pubera</name>
    <dbReference type="NCBI Taxonomy" id="906938"/>
    <lineage>
        <taxon>Eukaryota</taxon>
        <taxon>Viridiplantae</taxon>
        <taxon>Streptophyta</taxon>
        <taxon>Embryophyta</taxon>
        <taxon>Tracheophyta</taxon>
        <taxon>Spermatophyta</taxon>
        <taxon>Magnoliopsida</taxon>
        <taxon>Liliopsida</taxon>
        <taxon>Poales</taxon>
        <taxon>Cyperaceae</taxon>
        <taxon>Cyperoideae</taxon>
        <taxon>Rhynchosporeae</taxon>
        <taxon>Rhynchospora</taxon>
    </lineage>
</organism>
<dbReference type="FunFam" id="1.25.40.10:FF:000344">
    <property type="entry name" value="Pentatricopeptide repeat-containing protein"/>
    <property type="match status" value="1"/>
</dbReference>
<gene>
    <name evidence="4" type="ORF">LUZ62_058204</name>
</gene>
<feature type="repeat" description="PPR" evidence="3">
    <location>
        <begin position="389"/>
        <end position="423"/>
    </location>
</feature>
<evidence type="ECO:0000256" key="1">
    <source>
        <dbReference type="ARBA" id="ARBA00022737"/>
    </source>
</evidence>
<dbReference type="InterPro" id="IPR011990">
    <property type="entry name" value="TPR-like_helical_dom_sf"/>
</dbReference>
<feature type="repeat" description="PPR" evidence="3">
    <location>
        <begin position="85"/>
        <end position="119"/>
    </location>
</feature>
<evidence type="ECO:0000256" key="2">
    <source>
        <dbReference type="ARBA" id="ARBA00022946"/>
    </source>
</evidence>
<dbReference type="Gene3D" id="1.25.40.10">
    <property type="entry name" value="Tetratricopeptide repeat domain"/>
    <property type="match status" value="4"/>
</dbReference>
<evidence type="ECO:0000256" key="3">
    <source>
        <dbReference type="PROSITE-ProRule" id="PRU00708"/>
    </source>
</evidence>
<name>A0AAV8DYV7_9POAL</name>
<comment type="caution">
    <text evidence="4">The sequence shown here is derived from an EMBL/GenBank/DDBJ whole genome shotgun (WGS) entry which is preliminary data.</text>
</comment>
<keyword evidence="1" id="KW-0677">Repeat</keyword>
<evidence type="ECO:0000313" key="5">
    <source>
        <dbReference type="Proteomes" id="UP001140206"/>
    </source>
</evidence>
<dbReference type="InterPro" id="IPR046960">
    <property type="entry name" value="PPR_At4g14850-like_plant"/>
</dbReference>
<dbReference type="EMBL" id="JAMFTS010000003">
    <property type="protein sequence ID" value="KAJ4773947.1"/>
    <property type="molecule type" value="Genomic_DNA"/>
</dbReference>
<dbReference type="GO" id="GO:0009451">
    <property type="term" value="P:RNA modification"/>
    <property type="evidence" value="ECO:0007669"/>
    <property type="project" value="InterPro"/>
</dbReference>
<dbReference type="PROSITE" id="PS51375">
    <property type="entry name" value="PPR"/>
    <property type="match status" value="4"/>
</dbReference>
<dbReference type="NCBIfam" id="TIGR00756">
    <property type="entry name" value="PPR"/>
    <property type="match status" value="4"/>
</dbReference>
<dbReference type="Pfam" id="PF13041">
    <property type="entry name" value="PPR_2"/>
    <property type="match status" value="1"/>
</dbReference>
<keyword evidence="2" id="KW-0809">Transit peptide</keyword>
<dbReference type="FunFam" id="1.25.40.10:FF:000073">
    <property type="entry name" value="Pentatricopeptide repeat-containing protein chloroplastic"/>
    <property type="match status" value="1"/>
</dbReference>
<reference evidence="4" key="1">
    <citation type="submission" date="2022-08" db="EMBL/GenBank/DDBJ databases">
        <authorList>
            <person name="Marques A."/>
        </authorList>
    </citation>
    <scope>NUCLEOTIDE SEQUENCE</scope>
    <source>
        <strain evidence="4">RhyPub2mFocal</strain>
        <tissue evidence="4">Leaves</tissue>
    </source>
</reference>
<dbReference type="Proteomes" id="UP001140206">
    <property type="component" value="Chromosome 3"/>
</dbReference>
<protein>
    <submittedName>
        <fullName evidence="4">Pentatricopeptide repeat-containing protein</fullName>
    </submittedName>
</protein>
<dbReference type="Pfam" id="PF01535">
    <property type="entry name" value="PPR"/>
    <property type="match status" value="8"/>
</dbReference>
<feature type="repeat" description="PPR" evidence="3">
    <location>
        <begin position="459"/>
        <end position="492"/>
    </location>
</feature>
<dbReference type="FunFam" id="1.25.40.10:FF:000396">
    <property type="entry name" value="Pentatricopeptide repeat-containing protein At2g36730"/>
    <property type="match status" value="1"/>
</dbReference>
<proteinExistence type="predicted"/>
<sequence>MAIFLNFFLPTTNTSHTILLSIPKEPPPKYSFCIKATAAPVQQKSKKPIMQSLEKALLSQTILSYAKSGNMEEARQLFDTAKNPDLFLWNTMIRGYTYAELYEEAIAFYHNMFGAGLIANHFTFPFVIKSCTYLAASKEGLKVHARLFKCGLDSDLFIGSSLITMYSAFGLINNAQKMFDEMPVKDLVSWNSMIDGYVLNREGRKALSCFKDLPGSLGKRHDCCGIMSALAACSLEASFKSGREIHGYMIRNDLEKDMKVVTSLLDMYCKCKDMSSAEKVFNRIPLKTVVTWNSLIGGYSLNEQHASAISCLKKMLCENREPGTVTMVKLLPACAAMESVSVGKMIHAYSIRKGLLPHLYLETALTDMYGKCGKLRSAQLLFDRMFEKNLVSWSAMLAACVKNQEYRKAIDLFVKLLNESLEPDLYTTCAIMPAYTELASLKDGKQIHSYAVRMGFSDNLVVSNSIIYLYARCGDLKSSREVFDRIPQKDLV</sequence>
<feature type="repeat" description="PPR" evidence="3">
    <location>
        <begin position="288"/>
        <end position="322"/>
    </location>
</feature>